<dbReference type="SUPFAM" id="SSF56214">
    <property type="entry name" value="4'-phosphopantetheinyl transferase"/>
    <property type="match status" value="2"/>
</dbReference>
<dbReference type="InterPro" id="IPR004568">
    <property type="entry name" value="Ppantetheine-prot_Trfase_dom"/>
</dbReference>
<gene>
    <name evidence="8" type="ORF">C5L14_26660</name>
</gene>
<dbReference type="InterPro" id="IPR055066">
    <property type="entry name" value="AASDHPPT_N"/>
</dbReference>
<proteinExistence type="inferred from homology"/>
<comment type="caution">
    <text evidence="8">The sequence shown here is derived from an EMBL/GenBank/DDBJ whole genome shotgun (WGS) entry which is preliminary data.</text>
</comment>
<dbReference type="GO" id="GO:0008897">
    <property type="term" value="F:holo-[acyl-carrier-protein] synthase activity"/>
    <property type="evidence" value="ECO:0007669"/>
    <property type="project" value="InterPro"/>
</dbReference>
<evidence type="ECO:0000313" key="8">
    <source>
        <dbReference type="EMBL" id="PRH84436.1"/>
    </source>
</evidence>
<dbReference type="AlphaFoldDB" id="A0A2S9Q511"/>
<evidence type="ECO:0000256" key="5">
    <source>
        <dbReference type="ARBA" id="ARBA00022842"/>
    </source>
</evidence>
<protein>
    <submittedName>
        <fullName evidence="8">4-phosphopantetheinyl transferase</fullName>
    </submittedName>
</protein>
<keyword evidence="5" id="KW-0460">Magnesium</keyword>
<evidence type="ECO:0000256" key="2">
    <source>
        <dbReference type="ARBA" id="ARBA00010990"/>
    </source>
</evidence>
<dbReference type="RefSeq" id="WP_105865095.1">
    <property type="nucleotide sequence ID" value="NZ_PUEJ01000013.1"/>
</dbReference>
<dbReference type="InterPro" id="IPR050559">
    <property type="entry name" value="P-Pant_transferase_sf"/>
</dbReference>
<dbReference type="Pfam" id="PF22624">
    <property type="entry name" value="AASDHPPT_N"/>
    <property type="match status" value="1"/>
</dbReference>
<dbReference type="Pfam" id="PF01648">
    <property type="entry name" value="ACPS"/>
    <property type="match status" value="1"/>
</dbReference>
<dbReference type="GO" id="GO:0019878">
    <property type="term" value="P:lysine biosynthetic process via aminoadipic acid"/>
    <property type="evidence" value="ECO:0007669"/>
    <property type="project" value="TreeGrafter"/>
</dbReference>
<evidence type="ECO:0000256" key="1">
    <source>
        <dbReference type="ARBA" id="ARBA00001946"/>
    </source>
</evidence>
<dbReference type="InterPro" id="IPR037143">
    <property type="entry name" value="4-PPantetheinyl_Trfase_dom_sf"/>
</dbReference>
<evidence type="ECO:0000256" key="3">
    <source>
        <dbReference type="ARBA" id="ARBA00022679"/>
    </source>
</evidence>
<comment type="cofactor">
    <cofactor evidence="1">
        <name>Mg(2+)</name>
        <dbReference type="ChEBI" id="CHEBI:18420"/>
    </cofactor>
</comment>
<keyword evidence="3 8" id="KW-0808">Transferase</keyword>
<dbReference type="Gene3D" id="3.90.470.20">
    <property type="entry name" value="4'-phosphopantetheinyl transferase domain"/>
    <property type="match status" value="1"/>
</dbReference>
<dbReference type="EMBL" id="PUEJ01000013">
    <property type="protein sequence ID" value="PRH84436.1"/>
    <property type="molecule type" value="Genomic_DNA"/>
</dbReference>
<dbReference type="OrthoDB" id="9808281at2"/>
<name>A0A2S9Q511_9HYPH</name>
<dbReference type="GO" id="GO:0006633">
    <property type="term" value="P:fatty acid biosynthetic process"/>
    <property type="evidence" value="ECO:0007669"/>
    <property type="project" value="InterPro"/>
</dbReference>
<sequence length="236" mass="26814">MPPRPPTPPASRDVHVWQWDLDADEGSLDRNWEILSEEERVRADKFRFERHRRRFVAARGRLRQILADYLAMSPQAVGFGYGDEGKPFCTTQPSEWRICFNLSHSDNRAALAVANDFEIGIDIEHVRTIEDGVALQVFSPAERTQFDALPPGERQSVFFENWTRKEACLKALGTGFAHPPTHFEFDLAIGGDTAPRFVGGDAEEAKCWRIRALRSAMNRTGSVAARRLDWSIVEMN</sequence>
<feature type="domain" description="4'-phosphopantetheinyl transferase N-terminal" evidence="7">
    <location>
        <begin position="29"/>
        <end position="112"/>
    </location>
</feature>
<accession>A0A2S9Q511</accession>
<dbReference type="PANTHER" id="PTHR12215:SF10">
    <property type="entry name" value="L-AMINOADIPATE-SEMIALDEHYDE DEHYDROGENASE-PHOSPHOPANTETHEINYL TRANSFERASE"/>
    <property type="match status" value="1"/>
</dbReference>
<dbReference type="Proteomes" id="UP000237682">
    <property type="component" value="Unassembled WGS sequence"/>
</dbReference>
<evidence type="ECO:0000259" key="6">
    <source>
        <dbReference type="Pfam" id="PF01648"/>
    </source>
</evidence>
<keyword evidence="9" id="KW-1185">Reference proteome</keyword>
<reference evidence="8 9" key="1">
    <citation type="submission" date="2018-02" db="EMBL/GenBank/DDBJ databases">
        <title>Whole genome sequencing of endophytic bacterium.</title>
        <authorList>
            <person name="Eedara R."/>
            <person name="Podile A.R."/>
        </authorList>
    </citation>
    <scope>NUCLEOTIDE SEQUENCE [LARGE SCALE GENOMIC DNA]</scope>
    <source>
        <strain evidence="8 9">RP1T</strain>
    </source>
</reference>
<evidence type="ECO:0000313" key="9">
    <source>
        <dbReference type="Proteomes" id="UP000237682"/>
    </source>
</evidence>
<keyword evidence="4" id="KW-0479">Metal-binding</keyword>
<comment type="similarity">
    <text evidence="2">Belongs to the P-Pant transferase superfamily. Gsp/Sfp/HetI/AcpT family.</text>
</comment>
<dbReference type="GO" id="GO:0005829">
    <property type="term" value="C:cytosol"/>
    <property type="evidence" value="ECO:0007669"/>
    <property type="project" value="TreeGrafter"/>
</dbReference>
<dbReference type="NCBIfam" id="TIGR00556">
    <property type="entry name" value="pantethn_trn"/>
    <property type="match status" value="1"/>
</dbReference>
<evidence type="ECO:0000256" key="4">
    <source>
        <dbReference type="ARBA" id="ARBA00022723"/>
    </source>
</evidence>
<dbReference type="InterPro" id="IPR008278">
    <property type="entry name" value="4-PPantetheinyl_Trfase_dom"/>
</dbReference>
<dbReference type="PANTHER" id="PTHR12215">
    <property type="entry name" value="PHOSPHOPANTETHEINE TRANSFERASE"/>
    <property type="match status" value="1"/>
</dbReference>
<feature type="domain" description="4'-phosphopantetheinyl transferase" evidence="6">
    <location>
        <begin position="119"/>
        <end position="203"/>
    </location>
</feature>
<organism evidence="8 9">
    <name type="scientific">Labrys okinawensis</name>
    <dbReference type="NCBI Taxonomy" id="346911"/>
    <lineage>
        <taxon>Bacteria</taxon>
        <taxon>Pseudomonadati</taxon>
        <taxon>Pseudomonadota</taxon>
        <taxon>Alphaproteobacteria</taxon>
        <taxon>Hyphomicrobiales</taxon>
        <taxon>Xanthobacteraceae</taxon>
        <taxon>Labrys</taxon>
    </lineage>
</organism>
<dbReference type="GO" id="GO:0000287">
    <property type="term" value="F:magnesium ion binding"/>
    <property type="evidence" value="ECO:0007669"/>
    <property type="project" value="InterPro"/>
</dbReference>
<evidence type="ECO:0000259" key="7">
    <source>
        <dbReference type="Pfam" id="PF22624"/>
    </source>
</evidence>